<gene>
    <name evidence="6" type="primary">dadA</name>
    <name evidence="6" type="ORF">GCM10012275_15740</name>
</gene>
<evidence type="ECO:0000313" key="7">
    <source>
        <dbReference type="Proteomes" id="UP000637578"/>
    </source>
</evidence>
<evidence type="ECO:0000256" key="4">
    <source>
        <dbReference type="ARBA" id="ARBA00023002"/>
    </source>
</evidence>
<keyword evidence="4" id="KW-0560">Oxidoreductase</keyword>
<dbReference type="InterPro" id="IPR006076">
    <property type="entry name" value="FAD-dep_OxRdtase"/>
</dbReference>
<evidence type="ECO:0000313" key="6">
    <source>
        <dbReference type="EMBL" id="GGM45546.1"/>
    </source>
</evidence>
<dbReference type="SUPFAM" id="SSF51905">
    <property type="entry name" value="FAD/NAD(P)-binding domain"/>
    <property type="match status" value="1"/>
</dbReference>
<dbReference type="AlphaFoldDB" id="A0A8J3FT34"/>
<sequence>MRVIVVGAGIVGASAAYRLARQGVDVLVVDRADVGQATAAGAGVIFPWPVGPVPPAHAALHWAAADHYPRLLTDLAEDGITDAGYTRVGGMTVAEDTTLLRGMRDELVALRGRGATGLGEIDLLAPAEARDRFPVLGPDLAAVAVAGIGRLDGRTLRDALLTAAARHGARRRVGAARLARAGDRVTGVEMAGEVLGAHAVVLAAGAWTAELCRPLGRDLPVYPQRGQLAHLLLPGAETERWPVVRTLGEHYLLAFPGSRLVVGATREKVGFDHRATAGGVHAVLDNALATAPGLAEATLAEMRVGFRPASRDGLPLLGPLSGLGGLVVATGLGAGGLTLGPITGEVAADLALGREPGCDLTPLRPDRNTHQVVPTA</sequence>
<dbReference type="Proteomes" id="UP000637578">
    <property type="component" value="Unassembled WGS sequence"/>
</dbReference>
<dbReference type="EMBL" id="BMMK01000005">
    <property type="protein sequence ID" value="GGM45546.1"/>
    <property type="molecule type" value="Genomic_DNA"/>
</dbReference>
<dbReference type="Gene3D" id="3.30.9.10">
    <property type="entry name" value="D-Amino Acid Oxidase, subunit A, domain 2"/>
    <property type="match status" value="1"/>
</dbReference>
<dbReference type="GO" id="GO:0016491">
    <property type="term" value="F:oxidoreductase activity"/>
    <property type="evidence" value="ECO:0007669"/>
    <property type="project" value="UniProtKB-KW"/>
</dbReference>
<evidence type="ECO:0000256" key="2">
    <source>
        <dbReference type="ARBA" id="ARBA00009410"/>
    </source>
</evidence>
<comment type="caution">
    <text evidence="6">The sequence shown here is derived from an EMBL/GenBank/DDBJ whole genome shotgun (WGS) entry which is preliminary data.</text>
</comment>
<comment type="cofactor">
    <cofactor evidence="1">
        <name>FAD</name>
        <dbReference type="ChEBI" id="CHEBI:57692"/>
    </cofactor>
</comment>
<dbReference type="GO" id="GO:0005737">
    <property type="term" value="C:cytoplasm"/>
    <property type="evidence" value="ECO:0007669"/>
    <property type="project" value="TreeGrafter"/>
</dbReference>
<feature type="domain" description="FAD dependent oxidoreductase" evidence="5">
    <location>
        <begin position="2"/>
        <end position="350"/>
    </location>
</feature>
<accession>A0A8J3FT34</accession>
<keyword evidence="3" id="KW-0285">Flavoprotein</keyword>
<comment type="similarity">
    <text evidence="2">Belongs to the DadA oxidoreductase family.</text>
</comment>
<dbReference type="Pfam" id="PF01266">
    <property type="entry name" value="DAO"/>
    <property type="match status" value="1"/>
</dbReference>
<dbReference type="PANTHER" id="PTHR13847">
    <property type="entry name" value="SARCOSINE DEHYDROGENASE-RELATED"/>
    <property type="match status" value="1"/>
</dbReference>
<reference evidence="6" key="1">
    <citation type="journal article" date="2014" name="Int. J. Syst. Evol. Microbiol.">
        <title>Complete genome sequence of Corynebacterium casei LMG S-19264T (=DSM 44701T), isolated from a smear-ripened cheese.</title>
        <authorList>
            <consortium name="US DOE Joint Genome Institute (JGI-PGF)"/>
            <person name="Walter F."/>
            <person name="Albersmeier A."/>
            <person name="Kalinowski J."/>
            <person name="Ruckert C."/>
        </authorList>
    </citation>
    <scope>NUCLEOTIDE SEQUENCE</scope>
    <source>
        <strain evidence="6">CGMCC 4.5737</strain>
    </source>
</reference>
<protein>
    <submittedName>
        <fullName evidence="6">Oxidoreductase</fullName>
    </submittedName>
</protein>
<name>A0A8J3FT34_9PSEU</name>
<reference evidence="6" key="2">
    <citation type="submission" date="2020-09" db="EMBL/GenBank/DDBJ databases">
        <authorList>
            <person name="Sun Q."/>
            <person name="Zhou Y."/>
        </authorList>
    </citation>
    <scope>NUCLEOTIDE SEQUENCE</scope>
    <source>
        <strain evidence="6">CGMCC 4.5737</strain>
    </source>
</reference>
<evidence type="ECO:0000259" key="5">
    <source>
        <dbReference type="Pfam" id="PF01266"/>
    </source>
</evidence>
<proteinExistence type="inferred from homology"/>
<evidence type="ECO:0000256" key="1">
    <source>
        <dbReference type="ARBA" id="ARBA00001974"/>
    </source>
</evidence>
<dbReference type="Gene3D" id="3.50.50.60">
    <property type="entry name" value="FAD/NAD(P)-binding domain"/>
    <property type="match status" value="1"/>
</dbReference>
<organism evidence="6 7">
    <name type="scientific">Longimycelium tulufanense</name>
    <dbReference type="NCBI Taxonomy" id="907463"/>
    <lineage>
        <taxon>Bacteria</taxon>
        <taxon>Bacillati</taxon>
        <taxon>Actinomycetota</taxon>
        <taxon>Actinomycetes</taxon>
        <taxon>Pseudonocardiales</taxon>
        <taxon>Pseudonocardiaceae</taxon>
        <taxon>Longimycelium</taxon>
    </lineage>
</organism>
<dbReference type="SUPFAM" id="SSF54373">
    <property type="entry name" value="FAD-linked reductases, C-terminal domain"/>
    <property type="match status" value="1"/>
</dbReference>
<dbReference type="InterPro" id="IPR036188">
    <property type="entry name" value="FAD/NAD-bd_sf"/>
</dbReference>
<dbReference type="PANTHER" id="PTHR13847:SF286">
    <property type="entry name" value="D-AMINO ACID DEHYDROGENASE"/>
    <property type="match status" value="1"/>
</dbReference>
<evidence type="ECO:0000256" key="3">
    <source>
        <dbReference type="ARBA" id="ARBA00022630"/>
    </source>
</evidence>
<dbReference type="RefSeq" id="WP_189055430.1">
    <property type="nucleotide sequence ID" value="NZ_BMMK01000005.1"/>
</dbReference>
<keyword evidence="7" id="KW-1185">Reference proteome</keyword>